<dbReference type="SMART" id="SM00257">
    <property type="entry name" value="LysM"/>
    <property type="match status" value="1"/>
</dbReference>
<keyword evidence="3" id="KW-1185">Reference proteome</keyword>
<protein>
    <submittedName>
        <fullName evidence="2">LysM-like endolysin</fullName>
    </submittedName>
</protein>
<dbReference type="CDD" id="cd00118">
    <property type="entry name" value="LysM"/>
    <property type="match status" value="1"/>
</dbReference>
<feature type="domain" description="LysM" evidence="1">
    <location>
        <begin position="169"/>
        <end position="218"/>
    </location>
</feature>
<dbReference type="Proteomes" id="UP000594363">
    <property type="component" value="Segment"/>
</dbReference>
<dbReference type="InterPro" id="IPR018392">
    <property type="entry name" value="LysM"/>
</dbReference>
<dbReference type="Gene3D" id="3.10.350.10">
    <property type="entry name" value="LysM domain"/>
    <property type="match status" value="1"/>
</dbReference>
<reference evidence="2 3" key="1">
    <citation type="submission" date="2020-05" db="EMBL/GenBank/DDBJ databases">
        <authorList>
            <person name="Bohanan V.A."/>
            <person name="Brazelton B.R."/>
            <person name="Coffey L.M."/>
            <person name="Donovan A.R."/>
            <person name="Gales A.C."/>
            <person name="Glasscock A.J."/>
            <person name="Grill M."/>
            <person name="Harper M.C."/>
            <person name="Hollowell C.E."/>
            <person name="Liu T.Y."/>
            <person name="Mansour C."/>
            <person name="McDowell A.D."/>
            <person name="Miller T.E."/>
            <person name="Nash A.G."/>
            <person name="Seo J."/>
            <person name="Sherman Z.A."/>
            <person name="Albert R.M."/>
            <person name="Ayala A."/>
            <person name="Monti D.L."/>
            <person name="Garlena R.A."/>
            <person name="Russell D.A."/>
            <person name="Pope W.H."/>
            <person name="Jacobs-Sera D."/>
            <person name="Hatfull G.F."/>
        </authorList>
    </citation>
    <scope>NUCLEOTIDE SEQUENCE [LARGE SCALE GENOMIC DNA]</scope>
</reference>
<evidence type="ECO:0000259" key="1">
    <source>
        <dbReference type="PROSITE" id="PS51782"/>
    </source>
</evidence>
<name>A0A7S6BFZ1_9CAUD</name>
<dbReference type="PANTHER" id="PTHR34700:SF4">
    <property type="entry name" value="PHAGE-LIKE ELEMENT PBSX PROTEIN XKDP"/>
    <property type="match status" value="1"/>
</dbReference>
<evidence type="ECO:0000313" key="2">
    <source>
        <dbReference type="EMBL" id="QKY78970.1"/>
    </source>
</evidence>
<gene>
    <name evidence="2" type="primary">22</name>
    <name evidence="2" type="ORF">Jinkies_22</name>
</gene>
<evidence type="ECO:0000313" key="3">
    <source>
        <dbReference type="Proteomes" id="UP000594363"/>
    </source>
</evidence>
<dbReference type="InterPro" id="IPR036779">
    <property type="entry name" value="LysM_dom_sf"/>
</dbReference>
<dbReference type="PROSITE" id="PS51782">
    <property type="entry name" value="LYSM"/>
    <property type="match status" value="1"/>
</dbReference>
<dbReference type="InterPro" id="IPR052196">
    <property type="entry name" value="Bact_Kbp"/>
</dbReference>
<proteinExistence type="predicted"/>
<dbReference type="PANTHER" id="PTHR34700">
    <property type="entry name" value="POTASSIUM BINDING PROTEIN KBP"/>
    <property type="match status" value="1"/>
</dbReference>
<dbReference type="SUPFAM" id="SSF54106">
    <property type="entry name" value="LysM domain"/>
    <property type="match status" value="1"/>
</dbReference>
<accession>A0A7S6BFZ1</accession>
<sequence length="221" mass="24830">MVRVLVARSAGVNSMYVTNEAGKRYPLYMAPTQFEHSEVARFGYVDREGLKPIIGITGPGLRSLTFTHRIGSGDYRASIEHILLPLTDLAKRGQKVRFVGGSSAYEQSVWWRILDLPVKVEQRAADNRASRAVLTWTLEEAGSLPPNLTRTVPKPAPPKPVVKKAAATRTHRVVRGDTLWAISGRYLGNPLRWPEIFRLNQSIIKNPHWIFPGQVFRLPAR</sequence>
<dbReference type="Pfam" id="PF01476">
    <property type="entry name" value="LysM"/>
    <property type="match status" value="1"/>
</dbReference>
<organism evidence="2 3">
    <name type="scientific">Arthrobacter phage Jinkies</name>
    <dbReference type="NCBI Taxonomy" id="2743903"/>
    <lineage>
        <taxon>Viruses</taxon>
        <taxon>Duplodnaviria</taxon>
        <taxon>Heunggongvirae</taxon>
        <taxon>Uroviricota</taxon>
        <taxon>Caudoviricetes</taxon>
        <taxon>Berryhillviridae</taxon>
        <taxon>Jinkiesvirus</taxon>
        <taxon>Jinkiesvirus jinkies</taxon>
    </lineage>
</organism>
<dbReference type="EMBL" id="MT498043">
    <property type="protein sequence ID" value="QKY78970.1"/>
    <property type="molecule type" value="Genomic_DNA"/>
</dbReference>